<dbReference type="Proteomes" id="UP000726170">
    <property type="component" value="Unassembled WGS sequence"/>
</dbReference>
<dbReference type="RefSeq" id="WP_216437291.1">
    <property type="nucleotide sequence ID" value="NZ_JAHLQF010000001.1"/>
</dbReference>
<reference evidence="2 3" key="1">
    <citation type="submission" date="2021-06" db="EMBL/GenBank/DDBJ databases">
        <authorList>
            <person name="Sun Q."/>
            <person name="Li D."/>
        </authorList>
    </citation>
    <scope>NUCLEOTIDE SEQUENCE [LARGE SCALE GENOMIC DNA]</scope>
    <source>
        <strain evidence="2 3">MSJ-11</strain>
    </source>
</reference>
<keyword evidence="1" id="KW-1133">Transmembrane helix</keyword>
<protein>
    <recommendedName>
        <fullName evidence="4">SigmaY antisigma factor component</fullName>
    </recommendedName>
</protein>
<proteinExistence type="predicted"/>
<comment type="caution">
    <text evidence="2">The sequence shown here is derived from an EMBL/GenBank/DDBJ whole genome shotgun (WGS) entry which is preliminary data.</text>
</comment>
<accession>A0ABS6ECN1</accession>
<feature type="transmembrane region" description="Helical" evidence="1">
    <location>
        <begin position="38"/>
        <end position="63"/>
    </location>
</feature>
<sequence length="69" mass="8205">MKLSKFHIIFLFIVIPILLLQGLWIFNDAKKRGERKYWLWGLFGILNTPGNLIIYLIVTRAIIDKYVKK</sequence>
<evidence type="ECO:0000313" key="3">
    <source>
        <dbReference type="Proteomes" id="UP000726170"/>
    </source>
</evidence>
<keyword evidence="3" id="KW-1185">Reference proteome</keyword>
<name>A0ABS6ECN1_9CLOT</name>
<evidence type="ECO:0000313" key="2">
    <source>
        <dbReference type="EMBL" id="MBU5482877.1"/>
    </source>
</evidence>
<keyword evidence="1" id="KW-0472">Membrane</keyword>
<keyword evidence="1" id="KW-0812">Transmembrane</keyword>
<evidence type="ECO:0000256" key="1">
    <source>
        <dbReference type="SAM" id="Phobius"/>
    </source>
</evidence>
<dbReference type="EMBL" id="JAHLQF010000001">
    <property type="protein sequence ID" value="MBU5482877.1"/>
    <property type="molecule type" value="Genomic_DNA"/>
</dbReference>
<organism evidence="2 3">
    <name type="scientific">Clostridium mobile</name>
    <dbReference type="NCBI Taxonomy" id="2841512"/>
    <lineage>
        <taxon>Bacteria</taxon>
        <taxon>Bacillati</taxon>
        <taxon>Bacillota</taxon>
        <taxon>Clostridia</taxon>
        <taxon>Eubacteriales</taxon>
        <taxon>Clostridiaceae</taxon>
        <taxon>Clostridium</taxon>
    </lineage>
</organism>
<feature type="transmembrane region" description="Helical" evidence="1">
    <location>
        <begin position="6"/>
        <end position="26"/>
    </location>
</feature>
<evidence type="ECO:0008006" key="4">
    <source>
        <dbReference type="Google" id="ProtNLM"/>
    </source>
</evidence>
<gene>
    <name evidence="2" type="ORF">KQI86_00980</name>
</gene>